<dbReference type="PANTHER" id="PTHR35004:SF8">
    <property type="entry name" value="TRANSPOSASE RV3428C-RELATED"/>
    <property type="match status" value="1"/>
</dbReference>
<gene>
    <name evidence="3" type="ORF">BECKSD772D_GA0070982_13002</name>
</gene>
<name>A0A451BSW6_9GAMM</name>
<evidence type="ECO:0000256" key="1">
    <source>
        <dbReference type="SAM" id="MobiDB-lite"/>
    </source>
</evidence>
<organism evidence="3">
    <name type="scientific">Candidatus Kentrum sp. SD</name>
    <dbReference type="NCBI Taxonomy" id="2126332"/>
    <lineage>
        <taxon>Bacteria</taxon>
        <taxon>Pseudomonadati</taxon>
        <taxon>Pseudomonadota</taxon>
        <taxon>Gammaproteobacteria</taxon>
        <taxon>Candidatus Kentrum</taxon>
    </lineage>
</organism>
<feature type="domain" description="Transposase for insertion sequence element IS21-like C-terminal" evidence="2">
    <location>
        <begin position="116"/>
        <end position="179"/>
    </location>
</feature>
<dbReference type="PROSITE" id="PS51257">
    <property type="entry name" value="PROKAR_LIPOPROTEIN"/>
    <property type="match status" value="1"/>
</dbReference>
<sequence length="205" mass="24031">MCRESVTPARFNQCPSGTTVACQRNRSLLSAFTATVFARHQTKISHKLFGRFETAVQVVERWILARLRYHTFFCLSELNTAIRQLLQEMNARPLQRQKVSRWDLFETLDRPALRPLPSTPYEYAQWKKAKVSIDYHIEFNRRLYSVPHALVGEVVELRITATLITVLHRGKQVALHQRHGSGRFSTQPHHMPESHRRHSEWSPHR</sequence>
<evidence type="ECO:0000313" key="3">
    <source>
        <dbReference type="EMBL" id="VFK81308.1"/>
    </source>
</evidence>
<dbReference type="AlphaFoldDB" id="A0A451BSW6"/>
<dbReference type="EMBL" id="CAADHB010000300">
    <property type="protein sequence ID" value="VFK81308.1"/>
    <property type="molecule type" value="Genomic_DNA"/>
</dbReference>
<dbReference type="Pfam" id="PF22483">
    <property type="entry name" value="Mu-transpos_C_2"/>
    <property type="match status" value="1"/>
</dbReference>
<proteinExistence type="predicted"/>
<feature type="region of interest" description="Disordered" evidence="1">
    <location>
        <begin position="177"/>
        <end position="205"/>
    </location>
</feature>
<reference evidence="3" key="1">
    <citation type="submission" date="2019-02" db="EMBL/GenBank/DDBJ databases">
        <authorList>
            <person name="Gruber-Vodicka R. H."/>
            <person name="Seah K. B. B."/>
        </authorList>
    </citation>
    <scope>NUCLEOTIDE SEQUENCE</scope>
    <source>
        <strain evidence="3">BECK_S127</strain>
    </source>
</reference>
<protein>
    <recommendedName>
        <fullName evidence="2">Transposase for insertion sequence element IS21-like C-terminal domain-containing protein</fullName>
    </recommendedName>
</protein>
<feature type="compositionally biased region" description="Basic and acidic residues" evidence="1">
    <location>
        <begin position="190"/>
        <end position="205"/>
    </location>
</feature>
<dbReference type="PANTHER" id="PTHR35004">
    <property type="entry name" value="TRANSPOSASE RV3428C-RELATED"/>
    <property type="match status" value="1"/>
</dbReference>
<accession>A0A451BSW6</accession>
<evidence type="ECO:0000259" key="2">
    <source>
        <dbReference type="Pfam" id="PF22483"/>
    </source>
</evidence>
<dbReference type="InterPro" id="IPR054353">
    <property type="entry name" value="IstA-like_C"/>
</dbReference>